<organism evidence="6 7">
    <name type="scientific">Noviherbaspirillum galbum</name>
    <dbReference type="NCBI Taxonomy" id="2709383"/>
    <lineage>
        <taxon>Bacteria</taxon>
        <taxon>Pseudomonadati</taxon>
        <taxon>Pseudomonadota</taxon>
        <taxon>Betaproteobacteria</taxon>
        <taxon>Burkholderiales</taxon>
        <taxon>Oxalobacteraceae</taxon>
        <taxon>Noviherbaspirillum</taxon>
    </lineage>
</organism>
<dbReference type="InterPro" id="IPR005467">
    <property type="entry name" value="His_kinase_dom"/>
</dbReference>
<dbReference type="PRINTS" id="PR00344">
    <property type="entry name" value="BCTRLSENSOR"/>
</dbReference>
<feature type="domain" description="Histidine kinase" evidence="5">
    <location>
        <begin position="1"/>
        <end position="74"/>
    </location>
</feature>
<dbReference type="SMART" id="SM00387">
    <property type="entry name" value="HATPase_c"/>
    <property type="match status" value="1"/>
</dbReference>
<keyword evidence="4" id="KW-0418">Kinase</keyword>
<dbReference type="PANTHER" id="PTHR43047">
    <property type="entry name" value="TWO-COMPONENT HISTIDINE PROTEIN KINASE"/>
    <property type="match status" value="1"/>
</dbReference>
<comment type="catalytic activity">
    <reaction evidence="1">
        <text>ATP + protein L-histidine = ADP + protein N-phospho-L-histidine.</text>
        <dbReference type="EC" id="2.7.13.3"/>
    </reaction>
</comment>
<comment type="caution">
    <text evidence="6">The sequence shown here is derived from an EMBL/GenBank/DDBJ whole genome shotgun (WGS) entry which is preliminary data.</text>
</comment>
<dbReference type="Proteomes" id="UP000482155">
    <property type="component" value="Unassembled WGS sequence"/>
</dbReference>
<keyword evidence="6" id="KW-0067">ATP-binding</keyword>
<dbReference type="RefSeq" id="WP_163963792.1">
    <property type="nucleotide sequence ID" value="NZ_JAAIVB010000044.1"/>
</dbReference>
<dbReference type="InterPro" id="IPR003594">
    <property type="entry name" value="HATPase_dom"/>
</dbReference>
<dbReference type="SUPFAM" id="SSF55874">
    <property type="entry name" value="ATPase domain of HSP90 chaperone/DNA topoisomerase II/histidine kinase"/>
    <property type="match status" value="1"/>
</dbReference>
<dbReference type="EC" id="2.7.13.3" evidence="2"/>
<dbReference type="PANTHER" id="PTHR43047:SF72">
    <property type="entry name" value="OSMOSENSING HISTIDINE PROTEIN KINASE SLN1"/>
    <property type="match status" value="1"/>
</dbReference>
<dbReference type="PROSITE" id="PS50109">
    <property type="entry name" value="HIS_KIN"/>
    <property type="match status" value="1"/>
</dbReference>
<evidence type="ECO:0000256" key="2">
    <source>
        <dbReference type="ARBA" id="ARBA00012438"/>
    </source>
</evidence>
<keyword evidence="6" id="KW-0547">Nucleotide-binding</keyword>
<dbReference type="InterPro" id="IPR004358">
    <property type="entry name" value="Sig_transdc_His_kin-like_C"/>
</dbReference>
<evidence type="ECO:0000256" key="4">
    <source>
        <dbReference type="ARBA" id="ARBA00022777"/>
    </source>
</evidence>
<reference evidence="6 7" key="1">
    <citation type="submission" date="2020-02" db="EMBL/GenBank/DDBJ databases">
        <authorList>
            <person name="Kim M.K."/>
        </authorList>
    </citation>
    <scope>NUCLEOTIDE SEQUENCE [LARGE SCALE GENOMIC DNA]</scope>
    <source>
        <strain evidence="6 7">17J57-3</strain>
    </source>
</reference>
<evidence type="ECO:0000256" key="1">
    <source>
        <dbReference type="ARBA" id="ARBA00000085"/>
    </source>
</evidence>
<protein>
    <recommendedName>
        <fullName evidence="2">histidine kinase</fullName>
        <ecNumber evidence="2">2.7.13.3</ecNumber>
    </recommendedName>
</protein>
<dbReference type="GO" id="GO:0000155">
    <property type="term" value="F:phosphorelay sensor kinase activity"/>
    <property type="evidence" value="ECO:0007669"/>
    <property type="project" value="TreeGrafter"/>
</dbReference>
<dbReference type="Pfam" id="PF02518">
    <property type="entry name" value="HATPase_c"/>
    <property type="match status" value="1"/>
</dbReference>
<feature type="non-terminal residue" evidence="6">
    <location>
        <position position="1"/>
    </location>
</feature>
<dbReference type="AlphaFoldDB" id="A0A6B3SWE5"/>
<dbReference type="Gene3D" id="3.30.565.10">
    <property type="entry name" value="Histidine kinase-like ATPase, C-terminal domain"/>
    <property type="match status" value="1"/>
</dbReference>
<sequence>VIEVEDSGVGIPEEQLPQIFDKFFRADHGKESIKGVGLGLHLVKKIVDLHEGSITVRSQVGVSTTFILALPLRPAFD</sequence>
<dbReference type="GO" id="GO:0009927">
    <property type="term" value="F:histidine phosphotransfer kinase activity"/>
    <property type="evidence" value="ECO:0007669"/>
    <property type="project" value="TreeGrafter"/>
</dbReference>
<name>A0A6B3SWE5_9BURK</name>
<keyword evidence="7" id="KW-1185">Reference proteome</keyword>
<dbReference type="GO" id="GO:0005886">
    <property type="term" value="C:plasma membrane"/>
    <property type="evidence" value="ECO:0007669"/>
    <property type="project" value="TreeGrafter"/>
</dbReference>
<evidence type="ECO:0000256" key="3">
    <source>
        <dbReference type="ARBA" id="ARBA00022679"/>
    </source>
</evidence>
<dbReference type="InterPro" id="IPR036890">
    <property type="entry name" value="HATPase_C_sf"/>
</dbReference>
<proteinExistence type="predicted"/>
<evidence type="ECO:0000313" key="7">
    <source>
        <dbReference type="Proteomes" id="UP000482155"/>
    </source>
</evidence>
<evidence type="ECO:0000259" key="5">
    <source>
        <dbReference type="PROSITE" id="PS50109"/>
    </source>
</evidence>
<dbReference type="EMBL" id="JAAIVB010000044">
    <property type="protein sequence ID" value="NEX62009.1"/>
    <property type="molecule type" value="Genomic_DNA"/>
</dbReference>
<gene>
    <name evidence="6" type="ORF">G3574_13050</name>
</gene>
<dbReference type="GO" id="GO:0005524">
    <property type="term" value="F:ATP binding"/>
    <property type="evidence" value="ECO:0007669"/>
    <property type="project" value="UniProtKB-KW"/>
</dbReference>
<accession>A0A6B3SWE5</accession>
<keyword evidence="3" id="KW-0808">Transferase</keyword>
<evidence type="ECO:0000313" key="6">
    <source>
        <dbReference type="EMBL" id="NEX62009.1"/>
    </source>
</evidence>